<accession>A0A8U0HQY6</accession>
<dbReference type="AlphaFoldDB" id="A0A8U0HQY6"/>
<evidence type="ECO:0000313" key="2">
    <source>
        <dbReference type="Proteomes" id="UP000830729"/>
    </source>
</evidence>
<dbReference type="GeneID" id="72186168"/>
<dbReference type="EMBL" id="CP096659">
    <property type="protein sequence ID" value="UPV73492.1"/>
    <property type="molecule type" value="Genomic_DNA"/>
</dbReference>
<name>A0A8U0HQY6_9EURY</name>
<proteinExistence type="predicted"/>
<keyword evidence="2" id="KW-1185">Reference proteome</keyword>
<protein>
    <submittedName>
        <fullName evidence="1">Uncharacterized protein</fullName>
    </submittedName>
</protein>
<reference evidence="1 2" key="1">
    <citation type="submission" date="2022-04" db="EMBL/GenBank/DDBJ databases">
        <title>Diverse halophilic archaea isolated from saline environments.</title>
        <authorList>
            <person name="Cui H.-L."/>
        </authorList>
    </citation>
    <scope>NUCLEOTIDE SEQUENCE [LARGE SCALE GENOMIC DNA]</scope>
    <source>
        <strain evidence="1 2">XZYJT49</strain>
    </source>
</reference>
<dbReference type="Proteomes" id="UP000830729">
    <property type="component" value="Chromosome"/>
</dbReference>
<sequence length="108" mass="11928">MSETELVERLGAADVGDHVSVDLADGTSFEGVASPIDYVPEESLRVEVRPEGGTTERYELRADYDGEWNAMSVRHTDAADGDSGWETLGAVERIEVRGDEDEWEWGHS</sequence>
<gene>
    <name evidence="1" type="ORF">M0R89_13175</name>
</gene>
<dbReference type="RefSeq" id="WP_248649548.1">
    <property type="nucleotide sequence ID" value="NZ_CP096659.1"/>
</dbReference>
<evidence type="ECO:0000313" key="1">
    <source>
        <dbReference type="EMBL" id="UPV73492.1"/>
    </source>
</evidence>
<dbReference type="KEGG" id="halx:M0R89_13175"/>
<organism evidence="1 2">
    <name type="scientific">Halorussus limi</name>
    <dbReference type="NCBI Taxonomy" id="2938695"/>
    <lineage>
        <taxon>Archaea</taxon>
        <taxon>Methanobacteriati</taxon>
        <taxon>Methanobacteriota</taxon>
        <taxon>Stenosarchaea group</taxon>
        <taxon>Halobacteria</taxon>
        <taxon>Halobacteriales</taxon>
        <taxon>Haladaptataceae</taxon>
        <taxon>Halorussus</taxon>
    </lineage>
</organism>